<proteinExistence type="predicted"/>
<dbReference type="AlphaFoldDB" id="A0A5B8VAX7"/>
<keyword evidence="2" id="KW-1185">Reference proteome</keyword>
<dbReference type="OrthoDB" id="9763933at2"/>
<evidence type="ECO:0000313" key="2">
    <source>
        <dbReference type="Proteomes" id="UP000321533"/>
    </source>
</evidence>
<gene>
    <name evidence="1" type="ORF">FRZ67_13660</name>
</gene>
<dbReference type="Proteomes" id="UP000321533">
    <property type="component" value="Chromosome"/>
</dbReference>
<accession>A0A5B8VAX7</accession>
<dbReference type="EMBL" id="CP042435">
    <property type="protein sequence ID" value="QEC68295.1"/>
    <property type="molecule type" value="Genomic_DNA"/>
</dbReference>
<name>A0A5B8VAX7_9BACT</name>
<dbReference type="InterPro" id="IPR023296">
    <property type="entry name" value="Glyco_hydro_beta-prop_sf"/>
</dbReference>
<dbReference type="Gene3D" id="2.115.10.20">
    <property type="entry name" value="Glycosyl hydrolase domain, family 43"/>
    <property type="match status" value="2"/>
</dbReference>
<protein>
    <submittedName>
        <fullName evidence="1">Glycosylase</fullName>
    </submittedName>
</protein>
<evidence type="ECO:0000313" key="1">
    <source>
        <dbReference type="EMBL" id="QEC68295.1"/>
    </source>
</evidence>
<dbReference type="KEGG" id="pgin:FRZ67_13660"/>
<reference evidence="1 2" key="1">
    <citation type="journal article" date="2016" name="Int. J. Syst. Evol. Microbiol.">
        <title>Panacibacter ginsenosidivorans gen. nov., sp. nov., with ginsenoside converting activity isolated from soil of a ginseng field.</title>
        <authorList>
            <person name="Siddiqi M.Z."/>
            <person name="Muhammad Shafi S."/>
            <person name="Choi K.D."/>
            <person name="Im W.T."/>
        </authorList>
    </citation>
    <scope>NUCLEOTIDE SEQUENCE [LARGE SCALE GENOMIC DNA]</scope>
    <source>
        <strain evidence="1 2">Gsoil1550</strain>
    </source>
</reference>
<dbReference type="PANTHER" id="PTHR35279:SF1">
    <property type="entry name" value="ARABINANASE_LEVANSUCRASE_INVERTASE"/>
    <property type="match status" value="1"/>
</dbReference>
<dbReference type="SUPFAM" id="SSF75005">
    <property type="entry name" value="Arabinanase/levansucrase/invertase"/>
    <property type="match status" value="2"/>
</dbReference>
<organism evidence="1 2">
    <name type="scientific">Panacibacter ginsenosidivorans</name>
    <dbReference type="NCBI Taxonomy" id="1813871"/>
    <lineage>
        <taxon>Bacteria</taxon>
        <taxon>Pseudomonadati</taxon>
        <taxon>Bacteroidota</taxon>
        <taxon>Chitinophagia</taxon>
        <taxon>Chitinophagales</taxon>
        <taxon>Chitinophagaceae</taxon>
        <taxon>Panacibacter</taxon>
    </lineage>
</organism>
<dbReference type="RefSeq" id="WP_147190156.1">
    <property type="nucleotide sequence ID" value="NZ_CP042435.1"/>
</dbReference>
<dbReference type="PANTHER" id="PTHR35279">
    <property type="match status" value="1"/>
</dbReference>
<sequence>MKKYTPLLLSAIFVLQCQSSKKTMLTSDGFPQELVQFIPYKNNPVFSATGASTWDKEIRERGYILREDGIYHLWYTGYTNIDSVKWLGYATSPDGYNWTRYKENPIYNLGWVEDICVVKSEGVYYMFAEGKGDTAHMLTSTDRIHWTEQGNLDIRRADGNSISKGSFGTPFVMKEKDLWYLFYEREDLGIWLATSKDLKIWTNVQDEPVLKMGPESYDQYAVAMNQVVKYKGRYYGYYHASAFKDWHEWSTNVAVSDDLLHWKKYAGNPVVGNNKSSGILVNDGKRYRLYTMHPEVNVYFPEVKKTPK</sequence>